<reference evidence="1 2" key="1">
    <citation type="submission" date="2019-04" db="EMBL/GenBank/DDBJ databases">
        <title>The sequence and de novo assembly of Takifugu bimaculatus genome using PacBio and Hi-C technologies.</title>
        <authorList>
            <person name="Xu P."/>
            <person name="Liu B."/>
            <person name="Zhou Z."/>
        </authorList>
    </citation>
    <scope>NUCLEOTIDE SEQUENCE [LARGE SCALE GENOMIC DNA]</scope>
    <source>
        <strain evidence="1">TB-2018</strain>
        <tissue evidence="1">Muscle</tissue>
    </source>
</reference>
<dbReference type="Proteomes" id="UP000516260">
    <property type="component" value="Chromosome 4"/>
</dbReference>
<sequence length="124" mass="14222">MQVSHREVPYDDWASTCKITRQGSWHGDRSSWSPVVEMSVGFQQVKLGERGGRRRDFNDTGVNTRQFIEHVKESKSGSSGSVVPLIANFFRIVSRPQWVLYQYHVDYQPPIESRRLRTAPALSA</sequence>
<name>A0A4Z2BDE1_9TELE</name>
<proteinExistence type="predicted"/>
<organism evidence="1 2">
    <name type="scientific">Takifugu bimaculatus</name>
    <dbReference type="NCBI Taxonomy" id="433685"/>
    <lineage>
        <taxon>Eukaryota</taxon>
        <taxon>Metazoa</taxon>
        <taxon>Chordata</taxon>
        <taxon>Craniata</taxon>
        <taxon>Vertebrata</taxon>
        <taxon>Euteleostomi</taxon>
        <taxon>Actinopterygii</taxon>
        <taxon>Neopterygii</taxon>
        <taxon>Teleostei</taxon>
        <taxon>Neoteleostei</taxon>
        <taxon>Acanthomorphata</taxon>
        <taxon>Eupercaria</taxon>
        <taxon>Tetraodontiformes</taxon>
        <taxon>Tetradontoidea</taxon>
        <taxon>Tetraodontidae</taxon>
        <taxon>Takifugu</taxon>
    </lineage>
</organism>
<keyword evidence="2" id="KW-1185">Reference proteome</keyword>
<dbReference type="AlphaFoldDB" id="A0A4Z2BDE1"/>
<comment type="caution">
    <text evidence="1">The sequence shown here is derived from an EMBL/GenBank/DDBJ whole genome shotgun (WGS) entry which is preliminary data.</text>
</comment>
<gene>
    <name evidence="1" type="ORF">fugu_004439</name>
</gene>
<protein>
    <submittedName>
        <fullName evidence="1">Uncharacterized protein</fullName>
    </submittedName>
</protein>
<accession>A0A4Z2BDE1</accession>
<dbReference type="EMBL" id="SWLE01000017">
    <property type="protein sequence ID" value="TNM90205.1"/>
    <property type="molecule type" value="Genomic_DNA"/>
</dbReference>
<evidence type="ECO:0000313" key="1">
    <source>
        <dbReference type="EMBL" id="TNM90205.1"/>
    </source>
</evidence>
<evidence type="ECO:0000313" key="2">
    <source>
        <dbReference type="Proteomes" id="UP000516260"/>
    </source>
</evidence>
<dbReference type="InterPro" id="IPR036085">
    <property type="entry name" value="PAZ_dom_sf"/>
</dbReference>
<dbReference type="SUPFAM" id="SSF101690">
    <property type="entry name" value="PAZ domain"/>
    <property type="match status" value="1"/>
</dbReference>